<keyword evidence="5 7" id="KW-0472">Membrane</keyword>
<dbReference type="InterPro" id="IPR002898">
    <property type="entry name" value="MotA_ExbB_proton_chnl"/>
</dbReference>
<comment type="similarity">
    <text evidence="6">Belongs to the exbB/tolQ family.</text>
</comment>
<keyword evidence="6" id="KW-0653">Protein transport</keyword>
<evidence type="ECO:0000313" key="10">
    <source>
        <dbReference type="Proteomes" id="UP000283255"/>
    </source>
</evidence>
<dbReference type="OrthoDB" id="4045at2"/>
<comment type="subcellular location">
    <subcellularLocation>
        <location evidence="1">Cell membrane</location>
        <topology evidence="1">Multi-pass membrane protein</topology>
    </subcellularLocation>
    <subcellularLocation>
        <location evidence="6">Membrane</location>
        <topology evidence="6">Multi-pass membrane protein</topology>
    </subcellularLocation>
</comment>
<dbReference type="InterPro" id="IPR050790">
    <property type="entry name" value="ExbB/TolQ_transport"/>
</dbReference>
<feature type="domain" description="MotA/TolQ/ExbB proton channel" evidence="8">
    <location>
        <begin position="75"/>
        <end position="157"/>
    </location>
</feature>
<reference evidence="9 10" key="1">
    <citation type="submission" date="2018-09" db="EMBL/GenBank/DDBJ databases">
        <authorList>
            <person name="Wang F."/>
        </authorList>
    </citation>
    <scope>NUCLEOTIDE SEQUENCE [LARGE SCALE GENOMIC DNA]</scope>
    <source>
        <strain evidence="9 10">PLHSC7-2</strain>
    </source>
</reference>
<evidence type="ECO:0000256" key="7">
    <source>
        <dbReference type="SAM" id="Phobius"/>
    </source>
</evidence>
<keyword evidence="6" id="KW-0813">Transport</keyword>
<dbReference type="PANTHER" id="PTHR30625:SF18">
    <property type="entry name" value="TONB2 ENERGY TRANSDUCTION SYSTEM INNER MEMBRANE COMPONENT EXBB"/>
    <property type="match status" value="1"/>
</dbReference>
<evidence type="ECO:0000256" key="6">
    <source>
        <dbReference type="RuleBase" id="RU004057"/>
    </source>
</evidence>
<feature type="transmembrane region" description="Helical" evidence="7">
    <location>
        <begin position="88"/>
        <end position="109"/>
    </location>
</feature>
<evidence type="ECO:0000256" key="1">
    <source>
        <dbReference type="ARBA" id="ARBA00004651"/>
    </source>
</evidence>
<feature type="transmembrane region" description="Helical" evidence="7">
    <location>
        <begin position="129"/>
        <end position="151"/>
    </location>
</feature>
<dbReference type="GO" id="GO:0005886">
    <property type="term" value="C:plasma membrane"/>
    <property type="evidence" value="ECO:0007669"/>
    <property type="project" value="UniProtKB-SubCell"/>
</dbReference>
<evidence type="ECO:0000313" key="9">
    <source>
        <dbReference type="EMBL" id="RJG47504.1"/>
    </source>
</evidence>
<evidence type="ECO:0000256" key="3">
    <source>
        <dbReference type="ARBA" id="ARBA00022692"/>
    </source>
</evidence>
<feature type="transmembrane region" description="Helical" evidence="7">
    <location>
        <begin position="20"/>
        <end position="38"/>
    </location>
</feature>
<name>A0A418YEB6_9GAMM</name>
<keyword evidence="4 7" id="KW-1133">Transmembrane helix</keyword>
<organism evidence="9 10">
    <name type="scientific">Motilimonas pumila</name>
    <dbReference type="NCBI Taxonomy" id="2303987"/>
    <lineage>
        <taxon>Bacteria</taxon>
        <taxon>Pseudomonadati</taxon>
        <taxon>Pseudomonadota</taxon>
        <taxon>Gammaproteobacteria</taxon>
        <taxon>Alteromonadales</taxon>
        <taxon>Alteromonadales genera incertae sedis</taxon>
        <taxon>Motilimonas</taxon>
    </lineage>
</organism>
<reference evidence="9 10" key="2">
    <citation type="submission" date="2019-01" db="EMBL/GenBank/DDBJ databases">
        <title>Motilimonas pumilus sp. nov., isolated from the gut of sea cucumber (Apostichopus japonicus).</title>
        <authorList>
            <person name="Wang F.-Q."/>
            <person name="Ren L.-H."/>
            <person name="Lin Y.-W."/>
            <person name="Sun G.-H."/>
            <person name="Du Z.-J."/>
            <person name="Zhao J.-X."/>
            <person name="Liu X.-J."/>
            <person name="Liu L.-J."/>
        </authorList>
    </citation>
    <scope>NUCLEOTIDE SEQUENCE [LARGE SCALE GENOMIC DNA]</scope>
    <source>
        <strain evidence="9 10">PLHSC7-2</strain>
    </source>
</reference>
<sequence length="175" mass="19679">MSMSLQDMWFLLTQFLHTGGWVLTCILLLAGLLISLLLERYWFRWVRYPQVFRGLTLTLRQQPFSYRQDSLRCDIDLQLQQHLSLIKVLIALCPLIGLLGTVTGMVHVFDSLALNGTGNARLMAAGISRATLPTMAGMAVAVFGLIFYTHLARWSTRARMGLYNEEGAVNTAQSK</sequence>
<accession>A0A418YEB6</accession>
<dbReference type="EMBL" id="QZCH01000013">
    <property type="protein sequence ID" value="RJG47504.1"/>
    <property type="molecule type" value="Genomic_DNA"/>
</dbReference>
<gene>
    <name evidence="9" type="ORF">D1Z90_11380</name>
</gene>
<dbReference type="Pfam" id="PF01618">
    <property type="entry name" value="MotA_ExbB"/>
    <property type="match status" value="1"/>
</dbReference>
<dbReference type="Proteomes" id="UP000283255">
    <property type="component" value="Unassembled WGS sequence"/>
</dbReference>
<evidence type="ECO:0000259" key="8">
    <source>
        <dbReference type="Pfam" id="PF01618"/>
    </source>
</evidence>
<keyword evidence="2" id="KW-1003">Cell membrane</keyword>
<evidence type="ECO:0000256" key="2">
    <source>
        <dbReference type="ARBA" id="ARBA00022475"/>
    </source>
</evidence>
<keyword evidence="10" id="KW-1185">Reference proteome</keyword>
<evidence type="ECO:0000256" key="5">
    <source>
        <dbReference type="ARBA" id="ARBA00023136"/>
    </source>
</evidence>
<dbReference type="PANTHER" id="PTHR30625">
    <property type="entry name" value="PROTEIN TOLQ"/>
    <property type="match status" value="1"/>
</dbReference>
<evidence type="ECO:0000256" key="4">
    <source>
        <dbReference type="ARBA" id="ARBA00022989"/>
    </source>
</evidence>
<keyword evidence="3 7" id="KW-0812">Transmembrane</keyword>
<protein>
    <submittedName>
        <fullName evidence="9">MotA/TolQ/ExbB proton channel family protein</fullName>
    </submittedName>
</protein>
<proteinExistence type="inferred from homology"/>
<dbReference type="GO" id="GO:0017038">
    <property type="term" value="P:protein import"/>
    <property type="evidence" value="ECO:0007669"/>
    <property type="project" value="TreeGrafter"/>
</dbReference>
<comment type="caution">
    <text evidence="9">The sequence shown here is derived from an EMBL/GenBank/DDBJ whole genome shotgun (WGS) entry which is preliminary data.</text>
</comment>
<dbReference type="AlphaFoldDB" id="A0A418YEB6"/>